<dbReference type="PANTHER" id="PTHR35788">
    <property type="entry name" value="EXPORTED PROTEIN-RELATED"/>
    <property type="match status" value="1"/>
</dbReference>
<dbReference type="Pfam" id="PF04294">
    <property type="entry name" value="VanW"/>
    <property type="match status" value="1"/>
</dbReference>
<organism evidence="3 4">
    <name type="scientific">Tindallia magadiensis</name>
    <dbReference type="NCBI Taxonomy" id="69895"/>
    <lineage>
        <taxon>Bacteria</taxon>
        <taxon>Bacillati</taxon>
        <taxon>Bacillota</taxon>
        <taxon>Clostridia</taxon>
        <taxon>Peptostreptococcales</taxon>
        <taxon>Tindalliaceae</taxon>
        <taxon>Tindallia</taxon>
    </lineage>
</organism>
<sequence length="456" mass="51583">MKPNHTSIRIRSAFGLLLVFSLQIILASLLSFPPYKNELPTGTKVNGKSASGLTGQQVVLMLTEALPEVIEVEFTVEGNTWRIIEIPMEELKAGYDQNEILEDIKRLLNPHWKERWIQQLSGGIRSSVITYPIKYDEELLVEWSERIEKKLLVEPIDADLKVIDGEVTMIEHRKGYRVKSSDVKRKIKESLQLKDFDDVQIAVHILNPEITTESLGNFDQLLTVYETKLGSNQKRNINIKLGAEKINGMRLEPEEVFSFNETVGKVSAEDGYQPAPVIQNGRLVQGIGGGICQVSSTLYQATLYSGMEILERRNHSLPVGYVPLGMDATIAYGVQDFSFQNPHSFPVVIGAWIAEEELRVAVWGDRNYEKESIRIETRNRQVISPSVNIINDPLLEKGVEIVRQKGQNGYRISVYRITGDQENNLKEELISRDYYRPVAKTVLVGTGEGLEERKSE</sequence>
<dbReference type="Pfam" id="PF12229">
    <property type="entry name" value="PG_binding_4"/>
    <property type="match status" value="1"/>
</dbReference>
<dbReference type="Gene3D" id="2.20.230.10">
    <property type="entry name" value="Resuscitation-promoting factor rpfb"/>
    <property type="match status" value="1"/>
</dbReference>
<accession>A0A1I3DT72</accession>
<dbReference type="EMBL" id="FOQA01000004">
    <property type="protein sequence ID" value="SFH89922.1"/>
    <property type="molecule type" value="Genomic_DNA"/>
</dbReference>
<keyword evidence="4" id="KW-1185">Reference proteome</keyword>
<dbReference type="PANTHER" id="PTHR35788:SF1">
    <property type="entry name" value="EXPORTED PROTEIN"/>
    <property type="match status" value="1"/>
</dbReference>
<evidence type="ECO:0000313" key="4">
    <source>
        <dbReference type="Proteomes" id="UP000199287"/>
    </source>
</evidence>
<dbReference type="InterPro" id="IPR011098">
    <property type="entry name" value="G5_dom"/>
</dbReference>
<proteinExistence type="predicted"/>
<reference evidence="4" key="1">
    <citation type="submission" date="2016-10" db="EMBL/GenBank/DDBJ databases">
        <authorList>
            <person name="Varghese N."/>
            <person name="Submissions S."/>
        </authorList>
    </citation>
    <scope>NUCLEOTIDE SEQUENCE [LARGE SCALE GENOMIC DNA]</scope>
    <source>
        <strain evidence="4">Z-7934</strain>
    </source>
</reference>
<gene>
    <name evidence="3" type="ORF">SAMN05192551_104102</name>
</gene>
<feature type="domain" description="G5" evidence="2">
    <location>
        <begin position="368"/>
        <end position="448"/>
    </location>
</feature>
<dbReference type="PROSITE" id="PS51109">
    <property type="entry name" value="G5"/>
    <property type="match status" value="1"/>
</dbReference>
<dbReference type="RefSeq" id="WP_177208841.1">
    <property type="nucleotide sequence ID" value="NZ_FOQA01000004.1"/>
</dbReference>
<dbReference type="SMART" id="SM01208">
    <property type="entry name" value="G5"/>
    <property type="match status" value="1"/>
</dbReference>
<dbReference type="InterPro" id="IPR022029">
    <property type="entry name" value="YoaR-like_PG-bd"/>
</dbReference>
<evidence type="ECO:0000256" key="1">
    <source>
        <dbReference type="ARBA" id="ARBA00022729"/>
    </source>
</evidence>
<dbReference type="Proteomes" id="UP000199287">
    <property type="component" value="Unassembled WGS sequence"/>
</dbReference>
<name>A0A1I3DT72_9FIRM</name>
<dbReference type="InterPro" id="IPR052913">
    <property type="entry name" value="Glycopeptide_resist_protein"/>
</dbReference>
<evidence type="ECO:0000259" key="2">
    <source>
        <dbReference type="PROSITE" id="PS51109"/>
    </source>
</evidence>
<protein>
    <submittedName>
        <fullName evidence="3">Vancomycin resistance protein YoaR, contains peptidoglycan-binding and VanW domains</fullName>
    </submittedName>
</protein>
<dbReference type="AlphaFoldDB" id="A0A1I3DT72"/>
<dbReference type="InterPro" id="IPR007391">
    <property type="entry name" value="Vancomycin_resist_VanW"/>
</dbReference>
<evidence type="ECO:0000313" key="3">
    <source>
        <dbReference type="EMBL" id="SFH89922.1"/>
    </source>
</evidence>
<keyword evidence="1" id="KW-0732">Signal</keyword>
<dbReference type="Pfam" id="PF07501">
    <property type="entry name" value="G5"/>
    <property type="match status" value="1"/>
</dbReference>
<dbReference type="STRING" id="69895.SAMN05192551_104102"/>